<name>A0A2G8SI24_9APHY</name>
<proteinExistence type="predicted"/>
<feature type="compositionally biased region" description="Polar residues" evidence="1">
    <location>
        <begin position="96"/>
        <end position="105"/>
    </location>
</feature>
<comment type="caution">
    <text evidence="2">The sequence shown here is derived from an EMBL/GenBank/DDBJ whole genome shotgun (WGS) entry which is preliminary data.</text>
</comment>
<dbReference type="EMBL" id="AYKW01000007">
    <property type="protein sequence ID" value="PIL33412.1"/>
    <property type="molecule type" value="Genomic_DNA"/>
</dbReference>
<dbReference type="AlphaFoldDB" id="A0A2G8SI24"/>
<feature type="region of interest" description="Disordered" evidence="1">
    <location>
        <begin position="231"/>
        <end position="292"/>
    </location>
</feature>
<accession>A0A2G8SI24</accession>
<feature type="compositionally biased region" description="Basic residues" evidence="1">
    <location>
        <begin position="39"/>
        <end position="58"/>
    </location>
</feature>
<dbReference type="Proteomes" id="UP000230002">
    <property type="component" value="Unassembled WGS sequence"/>
</dbReference>
<gene>
    <name evidence="2" type="ORF">GSI_04034</name>
</gene>
<evidence type="ECO:0000256" key="1">
    <source>
        <dbReference type="SAM" id="MobiDB-lite"/>
    </source>
</evidence>
<organism evidence="2 3">
    <name type="scientific">Ganoderma sinense ZZ0214-1</name>
    <dbReference type="NCBI Taxonomy" id="1077348"/>
    <lineage>
        <taxon>Eukaryota</taxon>
        <taxon>Fungi</taxon>
        <taxon>Dikarya</taxon>
        <taxon>Basidiomycota</taxon>
        <taxon>Agaricomycotina</taxon>
        <taxon>Agaricomycetes</taxon>
        <taxon>Polyporales</taxon>
        <taxon>Polyporaceae</taxon>
        <taxon>Ganoderma</taxon>
    </lineage>
</organism>
<protein>
    <submittedName>
        <fullName evidence="2">Uncharacterized protein</fullName>
    </submittedName>
</protein>
<evidence type="ECO:0000313" key="2">
    <source>
        <dbReference type="EMBL" id="PIL33412.1"/>
    </source>
</evidence>
<dbReference type="OrthoDB" id="2765458at2759"/>
<feature type="region of interest" description="Disordered" evidence="1">
    <location>
        <begin position="87"/>
        <end position="112"/>
    </location>
</feature>
<keyword evidence="3" id="KW-1185">Reference proteome</keyword>
<sequence length="292" mass="32604">MARNVARQIQPAVRRQRSDSPSASNDGRTTERITVRTVAKSKRRLQTKPAKRPVRAKKAAAEKHRNAAVAEPLSTVPFQQIVVGEREGEPNYRKPGQQSSQAENRQQGDDAPREHLSALAGAQQPGPSAADANHSDVVEEPPFRVVPEPLPEGVPRPSIARLQEILFAIDDICEYDGHIQSEVADIENLIMEIRHREAEVARKVRNVQRTRIAVEKLYASRVRLDPWLIGQGKRRSESESESETAREEQPEVAEDQLSRKSLVKGKRRADDSAAAPAEDEEARPRAKRGRSQ</sequence>
<reference evidence="2 3" key="1">
    <citation type="journal article" date="2015" name="Sci. Rep.">
        <title>Chromosome-level genome map provides insights into diverse defense mechanisms in the medicinal fungus Ganoderma sinense.</title>
        <authorList>
            <person name="Zhu Y."/>
            <person name="Xu J."/>
            <person name="Sun C."/>
            <person name="Zhou S."/>
            <person name="Xu H."/>
            <person name="Nelson D.R."/>
            <person name="Qian J."/>
            <person name="Song J."/>
            <person name="Luo H."/>
            <person name="Xiang L."/>
            <person name="Li Y."/>
            <person name="Xu Z."/>
            <person name="Ji A."/>
            <person name="Wang L."/>
            <person name="Lu S."/>
            <person name="Hayward A."/>
            <person name="Sun W."/>
            <person name="Li X."/>
            <person name="Schwartz D.C."/>
            <person name="Wang Y."/>
            <person name="Chen S."/>
        </authorList>
    </citation>
    <scope>NUCLEOTIDE SEQUENCE [LARGE SCALE GENOMIC DNA]</scope>
    <source>
        <strain evidence="2 3">ZZ0214-1</strain>
    </source>
</reference>
<feature type="region of interest" description="Disordered" evidence="1">
    <location>
        <begin position="1"/>
        <end position="72"/>
    </location>
</feature>
<feature type="compositionally biased region" description="Basic and acidic residues" evidence="1">
    <location>
        <begin position="234"/>
        <end position="249"/>
    </location>
</feature>
<evidence type="ECO:0000313" key="3">
    <source>
        <dbReference type="Proteomes" id="UP000230002"/>
    </source>
</evidence>